<keyword evidence="2" id="KW-1185">Reference proteome</keyword>
<proteinExistence type="predicted"/>
<protein>
    <submittedName>
        <fullName evidence="1">ATP-binding protein</fullName>
    </submittedName>
</protein>
<dbReference type="RefSeq" id="WP_161693865.1">
    <property type="nucleotide sequence ID" value="NZ_JAAAMU010000001.1"/>
</dbReference>
<keyword evidence="1" id="KW-0067">ATP-binding</keyword>
<dbReference type="InterPro" id="IPR027417">
    <property type="entry name" value="P-loop_NTPase"/>
</dbReference>
<reference evidence="1 2" key="1">
    <citation type="submission" date="2020-01" db="EMBL/GenBank/DDBJ databases">
        <title>Paenibacillus soybeanensis sp. nov. isolated from the nodules of soybean (Glycine max(L.) Merr).</title>
        <authorList>
            <person name="Wang H."/>
        </authorList>
    </citation>
    <scope>NUCLEOTIDE SEQUENCE [LARGE SCALE GENOMIC DNA]</scope>
    <source>
        <strain evidence="1 2">DSM 23054</strain>
    </source>
</reference>
<name>A0A7X4YJY1_9BACL</name>
<dbReference type="Proteomes" id="UP000558113">
    <property type="component" value="Unassembled WGS sequence"/>
</dbReference>
<gene>
    <name evidence="1" type="ORF">GT003_02025</name>
</gene>
<evidence type="ECO:0000313" key="2">
    <source>
        <dbReference type="Proteomes" id="UP000558113"/>
    </source>
</evidence>
<dbReference type="Gene3D" id="3.40.50.300">
    <property type="entry name" value="P-loop containing nucleotide triphosphate hydrolases"/>
    <property type="match status" value="1"/>
</dbReference>
<dbReference type="GO" id="GO:0005524">
    <property type="term" value="F:ATP binding"/>
    <property type="evidence" value="ECO:0007669"/>
    <property type="project" value="UniProtKB-KW"/>
</dbReference>
<accession>A0A7X4YJY1</accession>
<dbReference type="OrthoDB" id="3819922at2"/>
<sequence>MMFFVQMSGFPAYHIEWSLIDFYLVQGHSVILDSPCLYEELVEKGLALAEKYNAKYKYVECVLNDIHELNHRLKNRKRMITQIGPVNIPEEKWQEVINRAKKPVQLECMKVDTSQPIDQYIGDVLLYIRN</sequence>
<comment type="caution">
    <text evidence="1">The sequence shown here is derived from an EMBL/GenBank/DDBJ whole genome shotgun (WGS) entry which is preliminary data.</text>
</comment>
<dbReference type="AlphaFoldDB" id="A0A7X4YJY1"/>
<dbReference type="PANTHER" id="PTHR37807">
    <property type="entry name" value="OS07G0160300 PROTEIN"/>
    <property type="match status" value="1"/>
</dbReference>
<dbReference type="PANTHER" id="PTHR37807:SF3">
    <property type="entry name" value="OS07G0160300 PROTEIN"/>
    <property type="match status" value="1"/>
</dbReference>
<dbReference type="SUPFAM" id="SSF52540">
    <property type="entry name" value="P-loop containing nucleoside triphosphate hydrolases"/>
    <property type="match status" value="1"/>
</dbReference>
<organism evidence="1 2">
    <name type="scientific">Paenibacillus sacheonensis</name>
    <dbReference type="NCBI Taxonomy" id="742054"/>
    <lineage>
        <taxon>Bacteria</taxon>
        <taxon>Bacillati</taxon>
        <taxon>Bacillota</taxon>
        <taxon>Bacilli</taxon>
        <taxon>Bacillales</taxon>
        <taxon>Paenibacillaceae</taxon>
        <taxon>Paenibacillus</taxon>
    </lineage>
</organism>
<keyword evidence="1" id="KW-0547">Nucleotide-binding</keyword>
<evidence type="ECO:0000313" key="1">
    <source>
        <dbReference type="EMBL" id="NBC67766.1"/>
    </source>
</evidence>
<dbReference type="EMBL" id="JAAAMU010000001">
    <property type="protein sequence ID" value="NBC67766.1"/>
    <property type="molecule type" value="Genomic_DNA"/>
</dbReference>